<protein>
    <submittedName>
        <fullName evidence="3">Fatty acid desaturase</fullName>
    </submittedName>
</protein>
<dbReference type="RefSeq" id="WP_085797335.1">
    <property type="nucleotide sequence ID" value="NZ_FWFO01000004.1"/>
</dbReference>
<keyword evidence="1" id="KW-0812">Transmembrane</keyword>
<dbReference type="OrthoDB" id="9792534at2"/>
<reference evidence="3 4" key="1">
    <citation type="submission" date="2017-03" db="EMBL/GenBank/DDBJ databases">
        <authorList>
            <person name="Afonso C.L."/>
            <person name="Miller P.J."/>
            <person name="Scott M.A."/>
            <person name="Spackman E."/>
            <person name="Goraichik I."/>
            <person name="Dimitrov K.M."/>
            <person name="Suarez D.L."/>
            <person name="Swayne D.E."/>
        </authorList>
    </citation>
    <scope>NUCLEOTIDE SEQUENCE [LARGE SCALE GENOMIC DNA]</scope>
    <source>
        <strain evidence="3 4">CECT 7639</strain>
    </source>
</reference>
<evidence type="ECO:0000259" key="2">
    <source>
        <dbReference type="Pfam" id="PF00487"/>
    </source>
</evidence>
<dbReference type="Pfam" id="PF00487">
    <property type="entry name" value="FA_desaturase"/>
    <property type="match status" value="1"/>
</dbReference>
<evidence type="ECO:0000313" key="3">
    <source>
        <dbReference type="EMBL" id="SLN65344.1"/>
    </source>
</evidence>
<proteinExistence type="predicted"/>
<keyword evidence="4" id="KW-1185">Reference proteome</keyword>
<dbReference type="EMBL" id="FWFO01000004">
    <property type="protein sequence ID" value="SLN65344.1"/>
    <property type="molecule type" value="Genomic_DNA"/>
</dbReference>
<dbReference type="InterPro" id="IPR005804">
    <property type="entry name" value="FA_desaturase_dom"/>
</dbReference>
<evidence type="ECO:0000256" key="1">
    <source>
        <dbReference type="SAM" id="Phobius"/>
    </source>
</evidence>
<keyword evidence="1" id="KW-1133">Transmembrane helix</keyword>
<name>A0A1Y5TPM1_9RHOB</name>
<keyword evidence="1" id="KW-0472">Membrane</keyword>
<dbReference type="AlphaFoldDB" id="A0A1Y5TPM1"/>
<gene>
    <name evidence="3" type="ORF">TRL7639_03684</name>
</gene>
<feature type="transmembrane region" description="Helical" evidence="1">
    <location>
        <begin position="42"/>
        <end position="63"/>
    </location>
</feature>
<dbReference type="GO" id="GO:0006629">
    <property type="term" value="P:lipid metabolic process"/>
    <property type="evidence" value="ECO:0007669"/>
    <property type="project" value="InterPro"/>
</dbReference>
<feature type="transmembrane region" description="Helical" evidence="1">
    <location>
        <begin position="157"/>
        <end position="173"/>
    </location>
</feature>
<organism evidence="3 4">
    <name type="scientific">Falsiruegeria litorea R37</name>
    <dbReference type="NCBI Taxonomy" id="1200284"/>
    <lineage>
        <taxon>Bacteria</taxon>
        <taxon>Pseudomonadati</taxon>
        <taxon>Pseudomonadota</taxon>
        <taxon>Alphaproteobacteria</taxon>
        <taxon>Rhodobacterales</taxon>
        <taxon>Roseobacteraceae</taxon>
        <taxon>Falsiruegeria</taxon>
    </lineage>
</organism>
<evidence type="ECO:0000313" key="4">
    <source>
        <dbReference type="Proteomes" id="UP000193077"/>
    </source>
</evidence>
<dbReference type="Proteomes" id="UP000193077">
    <property type="component" value="Unassembled WGS sequence"/>
</dbReference>
<feature type="transmembrane region" description="Helical" evidence="1">
    <location>
        <begin position="179"/>
        <end position="200"/>
    </location>
</feature>
<feature type="domain" description="Fatty acid desaturase" evidence="2">
    <location>
        <begin position="50"/>
        <end position="259"/>
    </location>
</feature>
<accession>A0A1Y5TPM1</accession>
<sequence>MCEPHAKETPPPGVNWKDLTPVNRRQTLIELTLPLPWLVLSWWLYASTLWPVGALGSFMYFLCALRLNHEAIHGNLGLPRRWDIVILHVLSGAMCGCNCSVAWSHMQHHRHAMGPKDHEGKCGEMSARQVLLYGPRFPFDLIRAAWSHGGTKWRRRLLVDGVAVALVVSAIVASGLRFLMLHLAAMILAQCLTAFFAVWITHHGTAHSGLAGRSQRGPLARLAYLMFYHREHHLFPSVPVSRLPELAERLDTQVPGYARSRQSVVPWLDPKTMAKPGNARRVRSAPSG</sequence>